<sequence length="310" mass="34597">MDSPLWRDTIKALVTYLILMAIVLFFPVIGLIIALFIPMPLMWLSYHHGWKQGTIAALVSSLLLSFLLGPFSIVFTILFAIPGILIGYLFNKEAPAFLVLKAAGLSVTAGVVLLYVATNLFLNIDPVQAFQNAMLESVDTSEAILDMVDPADGLVVEDMRASIEYFSVIAPVVMVMISVTYALLVQVLAAHILRKGANEVPGFPPFREWGFPQVFIWYYLVVLMLGFVGFEPGSPVYLAVQNALPALQLIVAIQGMAVVFYYFHHKRKSVIWPFLVLFLVFLLPIFLQLIRILGIIDLGFNLRKRMRGTD</sequence>
<reference evidence="2" key="1">
    <citation type="submission" date="2009-10" db="EMBL/GenBank/DDBJ databases">
        <title>Complete sequence of Bacillus selenitireducens MLS10.</title>
        <authorList>
            <consortium name="US DOE Joint Genome Institute"/>
            <person name="Lucas S."/>
            <person name="Copeland A."/>
            <person name="Lapidus A."/>
            <person name="Glavina del Rio T."/>
            <person name="Dalin E."/>
            <person name="Tice H."/>
            <person name="Bruce D."/>
            <person name="Goodwin L."/>
            <person name="Pitluck S."/>
            <person name="Sims D."/>
            <person name="Brettin T."/>
            <person name="Detter J.C."/>
            <person name="Han C."/>
            <person name="Larimer F."/>
            <person name="Land M."/>
            <person name="Hauser L."/>
            <person name="Kyrpides N."/>
            <person name="Ovchinnikova G."/>
            <person name="Stolz J."/>
        </authorList>
    </citation>
    <scope>NUCLEOTIDE SEQUENCE [LARGE SCALE GENOMIC DNA]</scope>
    <source>
        <strain evidence="2">MLS10</strain>
    </source>
</reference>
<evidence type="ECO:0000313" key="3">
    <source>
        <dbReference type="Proteomes" id="UP000000271"/>
    </source>
</evidence>
<feature type="transmembrane region" description="Helical" evidence="1">
    <location>
        <begin position="97"/>
        <end position="117"/>
    </location>
</feature>
<feature type="transmembrane region" description="Helical" evidence="1">
    <location>
        <begin position="168"/>
        <end position="193"/>
    </location>
</feature>
<feature type="transmembrane region" description="Helical" evidence="1">
    <location>
        <begin position="214"/>
        <end position="230"/>
    </location>
</feature>
<evidence type="ECO:0008006" key="4">
    <source>
        <dbReference type="Google" id="ProtNLM"/>
    </source>
</evidence>
<gene>
    <name evidence="2" type="ordered locus">Bsel_3308</name>
</gene>
<feature type="transmembrane region" description="Helical" evidence="1">
    <location>
        <begin position="242"/>
        <end position="263"/>
    </location>
</feature>
<dbReference type="STRING" id="439292.Bsel_3308"/>
<dbReference type="Proteomes" id="UP000000271">
    <property type="component" value="Chromosome"/>
</dbReference>
<evidence type="ECO:0000256" key="1">
    <source>
        <dbReference type="SAM" id="Phobius"/>
    </source>
</evidence>
<dbReference type="Pfam" id="PF09991">
    <property type="entry name" value="DUF2232"/>
    <property type="match status" value="1"/>
</dbReference>
<dbReference type="EMBL" id="CP001791">
    <property type="protein sequence ID" value="ADI00790.1"/>
    <property type="molecule type" value="Genomic_DNA"/>
</dbReference>
<protein>
    <recommendedName>
        <fullName evidence="4">DUF2232 domain-containing protein</fullName>
    </recommendedName>
</protein>
<dbReference type="PANTHER" id="PTHR41324">
    <property type="entry name" value="MEMBRANE PROTEIN-RELATED"/>
    <property type="match status" value="1"/>
</dbReference>
<keyword evidence="1" id="KW-1133">Transmembrane helix</keyword>
<feature type="transmembrane region" description="Helical" evidence="1">
    <location>
        <begin position="57"/>
        <end position="90"/>
    </location>
</feature>
<keyword evidence="3" id="KW-1185">Reference proteome</keyword>
<dbReference type="eggNOG" id="COG4241">
    <property type="taxonomic scope" value="Bacteria"/>
</dbReference>
<dbReference type="RefSeq" id="WP_013174194.1">
    <property type="nucleotide sequence ID" value="NC_014219.1"/>
</dbReference>
<dbReference type="AlphaFoldDB" id="D6Y1K3"/>
<dbReference type="OrthoDB" id="2987886at2"/>
<accession>D6Y1K3</accession>
<feature type="transmembrane region" description="Helical" evidence="1">
    <location>
        <begin position="12"/>
        <end position="37"/>
    </location>
</feature>
<dbReference type="HOGENOM" id="CLU_068641_3_0_9"/>
<feature type="transmembrane region" description="Helical" evidence="1">
    <location>
        <begin position="270"/>
        <end position="296"/>
    </location>
</feature>
<dbReference type="PANTHER" id="PTHR41324:SF1">
    <property type="entry name" value="DUF2232 DOMAIN-CONTAINING PROTEIN"/>
    <property type="match status" value="1"/>
</dbReference>
<dbReference type="InterPro" id="IPR018710">
    <property type="entry name" value="DUF2232"/>
</dbReference>
<organism evidence="2 3">
    <name type="scientific">Bacillus selenitireducens (strain ATCC 700615 / DSM 15326 / MLS10)</name>
    <dbReference type="NCBI Taxonomy" id="439292"/>
    <lineage>
        <taxon>Bacteria</taxon>
        <taxon>Bacillati</taxon>
        <taxon>Bacillota</taxon>
        <taxon>Bacilli</taxon>
        <taxon>Bacillales</taxon>
        <taxon>Bacillaceae</taxon>
        <taxon>Salisediminibacterium</taxon>
    </lineage>
</organism>
<dbReference type="KEGG" id="bse:Bsel_3308"/>
<name>D6Y1K3_BACIE</name>
<keyword evidence="1" id="KW-0812">Transmembrane</keyword>
<evidence type="ECO:0000313" key="2">
    <source>
        <dbReference type="EMBL" id="ADI00790.1"/>
    </source>
</evidence>
<keyword evidence="1" id="KW-0472">Membrane</keyword>
<proteinExistence type="predicted"/>